<gene>
    <name evidence="1" type="ORF">MM415B02897_0014</name>
</gene>
<protein>
    <submittedName>
        <fullName evidence="1">Uncharacterized protein</fullName>
    </submittedName>
</protein>
<name>A0A6M3L302_9ZZZZ</name>
<dbReference type="EMBL" id="MT142731">
    <property type="protein sequence ID" value="QJA87775.1"/>
    <property type="molecule type" value="Genomic_DNA"/>
</dbReference>
<accession>A0A6M3L302</accession>
<organism evidence="1">
    <name type="scientific">viral metagenome</name>
    <dbReference type="NCBI Taxonomy" id="1070528"/>
    <lineage>
        <taxon>unclassified sequences</taxon>
        <taxon>metagenomes</taxon>
        <taxon>organismal metagenomes</taxon>
    </lineage>
</organism>
<sequence>MMGRFADYVTRVRRTEHKTGCIPRYEAALGDQPVSWAWLAGHYQSLLEYVLNGLKPETIDRLMDAEDGE</sequence>
<evidence type="ECO:0000313" key="1">
    <source>
        <dbReference type="EMBL" id="QJA87775.1"/>
    </source>
</evidence>
<reference evidence="1" key="1">
    <citation type="submission" date="2020-03" db="EMBL/GenBank/DDBJ databases">
        <title>The deep terrestrial virosphere.</title>
        <authorList>
            <person name="Holmfeldt K."/>
            <person name="Nilsson E."/>
            <person name="Simone D."/>
            <person name="Lopez-Fernandez M."/>
            <person name="Wu X."/>
            <person name="de Brujin I."/>
            <person name="Lundin D."/>
            <person name="Andersson A."/>
            <person name="Bertilsson S."/>
            <person name="Dopson M."/>
        </authorList>
    </citation>
    <scope>NUCLEOTIDE SEQUENCE</scope>
    <source>
        <strain evidence="1">MM415B02897</strain>
    </source>
</reference>
<proteinExistence type="predicted"/>
<dbReference type="AlphaFoldDB" id="A0A6M3L302"/>